<dbReference type="AlphaFoldDB" id="A0A9W3AQM9"/>
<reference evidence="5" key="1">
    <citation type="submission" date="2025-08" db="UniProtKB">
        <authorList>
            <consortium name="RefSeq"/>
        </authorList>
    </citation>
    <scope>IDENTIFICATION</scope>
</reference>
<keyword evidence="2" id="KW-0472">Membrane</keyword>
<dbReference type="RefSeq" id="XP_055889523.1">
    <property type="nucleotide sequence ID" value="XM_056033548.1"/>
</dbReference>
<keyword evidence="2" id="KW-0812">Transmembrane</keyword>
<dbReference type="GeneID" id="106056420"/>
<feature type="domain" description="Ig-like" evidence="3">
    <location>
        <begin position="224"/>
        <end position="325"/>
    </location>
</feature>
<evidence type="ECO:0000259" key="3">
    <source>
        <dbReference type="PROSITE" id="PS50835"/>
    </source>
</evidence>
<evidence type="ECO:0000313" key="5">
    <source>
        <dbReference type="RefSeq" id="XP_055889523.1"/>
    </source>
</evidence>
<feature type="compositionally biased region" description="Basic residues" evidence="1">
    <location>
        <begin position="460"/>
        <end position="473"/>
    </location>
</feature>
<dbReference type="InterPro" id="IPR007110">
    <property type="entry name" value="Ig-like_dom"/>
</dbReference>
<dbReference type="InterPro" id="IPR036179">
    <property type="entry name" value="Ig-like_dom_sf"/>
</dbReference>
<feature type="region of interest" description="Disordered" evidence="1">
    <location>
        <begin position="400"/>
        <end position="492"/>
    </location>
</feature>
<evidence type="ECO:0000256" key="2">
    <source>
        <dbReference type="SAM" id="Phobius"/>
    </source>
</evidence>
<evidence type="ECO:0000256" key="1">
    <source>
        <dbReference type="SAM" id="MobiDB-lite"/>
    </source>
</evidence>
<evidence type="ECO:0000313" key="4">
    <source>
        <dbReference type="Proteomes" id="UP001165740"/>
    </source>
</evidence>
<feature type="compositionally biased region" description="Polar residues" evidence="1">
    <location>
        <begin position="426"/>
        <end position="459"/>
    </location>
</feature>
<sequence length="575" mass="64122">MRIGYLLTYYTVSCLMIIVYGNYSIVVEEHRPYTFECEVERDSLVWSIAAKNVTQSVATCLPEWNVVQCSLTSEDFEKLYLVQDRHPSPGSVVHWSSLTVFNVNQSLSQVICQQGADLNVTNVTVAVKPRELECDAPIKSSAGDVYNITCRFLVLPRGKCTLSTTPPLVMHTINTEYWHRISWVHNLYSTTCTIQAVLDLSTYHNVSMFQVIAEPDLDQFVQRPNLSVTSHLLSLESTDKVMTFTANSQSMDLKVAMGAELSFVCYISNAPGVLLRLFKGSTVIALHTPLHSDRLHFVIESTDCDDTATYTCRSDHVVRLEQKLNVTIRPCSTDNEDSSLPYVIVSSVAVPILTIIILVHVVFCVRYIKRKHRQRRNTESHDAANLDSVVMTGALTESMARGDGSQLNTPNHSRHNSPLISRRTPPAQSTRVTPVHSPRSTPLHSPHNSPASSRRNTPVHSRHVSPFHSHHATPVHSNRSSPTPHPLTGDDYDDIDDGYDNISFVADPPNYSMLFQNQHGAPDATTASDMLEQLPLPPSYSSVMLNNLANLSTTNTSTRPKQSSVNNQNIIDTRF</sequence>
<gene>
    <name evidence="5" type="primary">LOC106056420</name>
</gene>
<dbReference type="Proteomes" id="UP001165740">
    <property type="component" value="Chromosome 6"/>
</dbReference>
<protein>
    <submittedName>
        <fullName evidence="5">Uncharacterized protein LOC106056420</fullName>
    </submittedName>
</protein>
<feature type="transmembrane region" description="Helical" evidence="2">
    <location>
        <begin position="7"/>
        <end position="26"/>
    </location>
</feature>
<dbReference type="OrthoDB" id="6186771at2759"/>
<name>A0A9W3AQM9_BIOGL</name>
<keyword evidence="2" id="KW-1133">Transmembrane helix</keyword>
<feature type="compositionally biased region" description="Polar residues" evidence="1">
    <location>
        <begin position="559"/>
        <end position="575"/>
    </location>
</feature>
<feature type="transmembrane region" description="Helical" evidence="2">
    <location>
        <begin position="340"/>
        <end position="368"/>
    </location>
</feature>
<feature type="region of interest" description="Disordered" evidence="1">
    <location>
        <begin position="553"/>
        <end position="575"/>
    </location>
</feature>
<dbReference type="SUPFAM" id="SSF48726">
    <property type="entry name" value="Immunoglobulin"/>
    <property type="match status" value="1"/>
</dbReference>
<accession>A0A9W3AQM9</accession>
<keyword evidence="4" id="KW-1185">Reference proteome</keyword>
<proteinExistence type="predicted"/>
<organism evidence="4 5">
    <name type="scientific">Biomphalaria glabrata</name>
    <name type="common">Bloodfluke planorb</name>
    <name type="synonym">Freshwater snail</name>
    <dbReference type="NCBI Taxonomy" id="6526"/>
    <lineage>
        <taxon>Eukaryota</taxon>
        <taxon>Metazoa</taxon>
        <taxon>Spiralia</taxon>
        <taxon>Lophotrochozoa</taxon>
        <taxon>Mollusca</taxon>
        <taxon>Gastropoda</taxon>
        <taxon>Heterobranchia</taxon>
        <taxon>Euthyneura</taxon>
        <taxon>Panpulmonata</taxon>
        <taxon>Hygrophila</taxon>
        <taxon>Lymnaeoidea</taxon>
        <taxon>Planorbidae</taxon>
        <taxon>Biomphalaria</taxon>
    </lineage>
</organism>
<feature type="compositionally biased region" description="Polar residues" evidence="1">
    <location>
        <begin position="405"/>
        <end position="419"/>
    </location>
</feature>
<dbReference type="PROSITE" id="PS50835">
    <property type="entry name" value="IG_LIKE"/>
    <property type="match status" value="1"/>
</dbReference>